<feature type="compositionally biased region" description="Basic and acidic residues" evidence="1">
    <location>
        <begin position="176"/>
        <end position="192"/>
    </location>
</feature>
<reference evidence="3" key="1">
    <citation type="submission" date="2018-01" db="EMBL/GenBank/DDBJ databases">
        <title>Draft Genome Sequence of the Radioresistant Bacterium Deinococcus aerius TR0125, Isolated from the Higher Atmosphere above Japan.</title>
        <authorList>
            <person name="Satoh K."/>
            <person name="Arai H."/>
            <person name="Sanzen T."/>
            <person name="Kawaguchi Y."/>
            <person name="Hayashi H."/>
            <person name="Yokobori S."/>
            <person name="Yamagishi A."/>
            <person name="Oono Y."/>
            <person name="Narumi I."/>
        </authorList>
    </citation>
    <scope>NUCLEOTIDE SEQUENCE [LARGE SCALE GENOMIC DNA]</scope>
    <source>
        <strain evidence="3">TR0125</strain>
    </source>
</reference>
<dbReference type="AlphaFoldDB" id="A0A2I9CXY8"/>
<feature type="region of interest" description="Disordered" evidence="1">
    <location>
        <begin position="138"/>
        <end position="192"/>
    </location>
</feature>
<feature type="compositionally biased region" description="Basic and acidic residues" evidence="1">
    <location>
        <begin position="1"/>
        <end position="12"/>
    </location>
</feature>
<dbReference type="OrthoDB" id="65478at2"/>
<comment type="caution">
    <text evidence="2">The sequence shown here is derived from an EMBL/GenBank/DDBJ whole genome shotgun (WGS) entry which is preliminary data.</text>
</comment>
<dbReference type="RefSeq" id="WP_103130316.1">
    <property type="nucleotide sequence ID" value="NZ_BFAG01000011.1"/>
</dbReference>
<evidence type="ECO:0000313" key="3">
    <source>
        <dbReference type="Proteomes" id="UP000236569"/>
    </source>
</evidence>
<evidence type="ECO:0000313" key="2">
    <source>
        <dbReference type="EMBL" id="GBF06983.1"/>
    </source>
</evidence>
<gene>
    <name evidence="2" type="ORF">DAERI_110165</name>
</gene>
<evidence type="ECO:0000256" key="1">
    <source>
        <dbReference type="SAM" id="MobiDB-lite"/>
    </source>
</evidence>
<accession>A0A2I9CXY8</accession>
<feature type="compositionally biased region" description="Basic and acidic residues" evidence="1">
    <location>
        <begin position="39"/>
        <end position="58"/>
    </location>
</feature>
<dbReference type="Proteomes" id="UP000236569">
    <property type="component" value="Unassembled WGS sequence"/>
</dbReference>
<sequence>MNDSRNDRDGRPDNAPADGTQINELTRTPDYKTGYQMPDPKDVHEEHYTTTHAEDRTGSADQGKYESVQAQDPREVTGQFDRLATRDPAAMEHAAQTPEFAGAETVAGIGVQDTTLGSGITVAGGLGTESTSLAAGEAGVGLRPGVDQNPGYVPPSEKVTPHVSEQPGDLPPGTRPELKNEVSGEADNHDRL</sequence>
<organism evidence="2 3">
    <name type="scientific">Deinococcus aerius</name>
    <dbReference type="NCBI Taxonomy" id="200253"/>
    <lineage>
        <taxon>Bacteria</taxon>
        <taxon>Thermotogati</taxon>
        <taxon>Deinococcota</taxon>
        <taxon>Deinococci</taxon>
        <taxon>Deinococcales</taxon>
        <taxon>Deinococcaceae</taxon>
        <taxon>Deinococcus</taxon>
    </lineage>
</organism>
<dbReference type="EMBL" id="BFAG01000011">
    <property type="protein sequence ID" value="GBF06983.1"/>
    <property type="molecule type" value="Genomic_DNA"/>
</dbReference>
<name>A0A2I9CXY8_9DEIO</name>
<keyword evidence="3" id="KW-1185">Reference proteome</keyword>
<feature type="region of interest" description="Disordered" evidence="1">
    <location>
        <begin position="1"/>
        <end position="75"/>
    </location>
</feature>
<protein>
    <submittedName>
        <fullName evidence="2">Uncharacterized protein</fullName>
    </submittedName>
</protein>
<proteinExistence type="predicted"/>